<gene>
    <name evidence="9" type="ORF">KDL28_08780</name>
</gene>
<keyword evidence="3" id="KW-0813">Transport</keyword>
<evidence type="ECO:0000256" key="8">
    <source>
        <dbReference type="SAM" id="Phobius"/>
    </source>
</evidence>
<name>A0ABT0ZWP5_9PSEU</name>
<evidence type="ECO:0000256" key="4">
    <source>
        <dbReference type="ARBA" id="ARBA00022475"/>
    </source>
</evidence>
<dbReference type="SUPFAM" id="SSF81345">
    <property type="entry name" value="ABC transporter involved in vitamin B12 uptake, BtuC"/>
    <property type="match status" value="1"/>
</dbReference>
<keyword evidence="4" id="KW-1003">Cell membrane</keyword>
<dbReference type="EMBL" id="JAGSOV010000019">
    <property type="protein sequence ID" value="MCO1655146.1"/>
    <property type="molecule type" value="Genomic_DNA"/>
</dbReference>
<keyword evidence="5 8" id="KW-0812">Transmembrane</keyword>
<feature type="transmembrane region" description="Helical" evidence="8">
    <location>
        <begin position="190"/>
        <end position="212"/>
    </location>
</feature>
<feature type="transmembrane region" description="Helical" evidence="8">
    <location>
        <begin position="232"/>
        <end position="259"/>
    </location>
</feature>
<evidence type="ECO:0000256" key="5">
    <source>
        <dbReference type="ARBA" id="ARBA00022692"/>
    </source>
</evidence>
<keyword evidence="6 8" id="KW-1133">Transmembrane helix</keyword>
<reference evidence="9" key="1">
    <citation type="submission" date="2021-04" db="EMBL/GenBank/DDBJ databases">
        <title>Pseudonocardia sp. nov., isolated from sandy soil of mangrove forest.</title>
        <authorList>
            <person name="Zan Z."/>
            <person name="Huang R."/>
            <person name="Liu W."/>
        </authorList>
    </citation>
    <scope>NUCLEOTIDE SEQUENCE</scope>
    <source>
        <strain evidence="9">S2-4</strain>
    </source>
</reference>
<comment type="subcellular location">
    <subcellularLocation>
        <location evidence="1">Cell membrane</location>
        <topology evidence="1">Multi-pass membrane protein</topology>
    </subcellularLocation>
</comment>
<keyword evidence="7 8" id="KW-0472">Membrane</keyword>
<comment type="caution">
    <text evidence="9">The sequence shown here is derived from an EMBL/GenBank/DDBJ whole genome shotgun (WGS) entry which is preliminary data.</text>
</comment>
<dbReference type="CDD" id="cd06550">
    <property type="entry name" value="TM_ABC_iron-siderophores_like"/>
    <property type="match status" value="1"/>
</dbReference>
<evidence type="ECO:0000313" key="9">
    <source>
        <dbReference type="EMBL" id="MCO1655146.1"/>
    </source>
</evidence>
<sequence>MSAALVVLSVSVGAVPIPPGDVLAVVAHHLLGTTAVPDPITDQIVWDIRLPRALLGVLVGGSLAVAGTALQAMVRNPLADPYVLGVSSGASLAAVAVLLSGVAVGGAPVQIAAFLGALAALLAVSLLAGARGTLPPLRLVLAGVALSYALSGTTSYLIFASDDPQAAQSVLFWLLGSLGPARWESLGVPAAALVLGCGWLLARAPALDAMVLGDEPAATLGFAAGRLRRELLVVSSLVTGVVVAVSGGIGFVGLMIPHLVRLLTGPTHARLLPLATVVGAGYLVAVDVVARTVNAPVEVPLGVVTSVLGAPVFLWLLRSRMRADR</sequence>
<comment type="similarity">
    <text evidence="2">Belongs to the binding-protein-dependent transport system permease family. FecCD subfamily.</text>
</comment>
<dbReference type="PANTHER" id="PTHR30472:SF67">
    <property type="entry name" value="PERMEASE OF ABC TRANSPORTER-RELATED"/>
    <property type="match status" value="1"/>
</dbReference>
<dbReference type="Proteomes" id="UP001165283">
    <property type="component" value="Unassembled WGS sequence"/>
</dbReference>
<dbReference type="PANTHER" id="PTHR30472">
    <property type="entry name" value="FERRIC ENTEROBACTIN TRANSPORT SYSTEM PERMEASE PROTEIN"/>
    <property type="match status" value="1"/>
</dbReference>
<evidence type="ECO:0000313" key="10">
    <source>
        <dbReference type="Proteomes" id="UP001165283"/>
    </source>
</evidence>
<feature type="transmembrane region" description="Helical" evidence="8">
    <location>
        <begin position="48"/>
        <end position="70"/>
    </location>
</feature>
<evidence type="ECO:0000256" key="2">
    <source>
        <dbReference type="ARBA" id="ARBA00007935"/>
    </source>
</evidence>
<protein>
    <submittedName>
        <fullName evidence="9">Iron ABC transporter permease</fullName>
    </submittedName>
</protein>
<dbReference type="InterPro" id="IPR000522">
    <property type="entry name" value="ABC_transptr_permease_BtuC"/>
</dbReference>
<accession>A0ABT0ZWP5</accession>
<evidence type="ECO:0000256" key="1">
    <source>
        <dbReference type="ARBA" id="ARBA00004651"/>
    </source>
</evidence>
<evidence type="ECO:0000256" key="3">
    <source>
        <dbReference type="ARBA" id="ARBA00022448"/>
    </source>
</evidence>
<keyword evidence="10" id="KW-1185">Reference proteome</keyword>
<feature type="transmembrane region" description="Helical" evidence="8">
    <location>
        <begin position="109"/>
        <end position="127"/>
    </location>
</feature>
<dbReference type="Gene3D" id="1.10.3470.10">
    <property type="entry name" value="ABC transporter involved in vitamin B12 uptake, BtuC"/>
    <property type="match status" value="1"/>
</dbReference>
<feature type="transmembrane region" description="Helical" evidence="8">
    <location>
        <begin position="299"/>
        <end position="317"/>
    </location>
</feature>
<proteinExistence type="inferred from homology"/>
<evidence type="ECO:0000256" key="6">
    <source>
        <dbReference type="ARBA" id="ARBA00022989"/>
    </source>
</evidence>
<feature type="transmembrane region" description="Helical" evidence="8">
    <location>
        <begin position="139"/>
        <end position="159"/>
    </location>
</feature>
<dbReference type="InterPro" id="IPR037294">
    <property type="entry name" value="ABC_BtuC-like"/>
</dbReference>
<organism evidence="9 10">
    <name type="scientific">Pseudonocardia humida</name>
    <dbReference type="NCBI Taxonomy" id="2800819"/>
    <lineage>
        <taxon>Bacteria</taxon>
        <taxon>Bacillati</taxon>
        <taxon>Actinomycetota</taxon>
        <taxon>Actinomycetes</taxon>
        <taxon>Pseudonocardiales</taxon>
        <taxon>Pseudonocardiaceae</taxon>
        <taxon>Pseudonocardia</taxon>
    </lineage>
</organism>
<dbReference type="Pfam" id="PF01032">
    <property type="entry name" value="FecCD"/>
    <property type="match status" value="1"/>
</dbReference>
<evidence type="ECO:0000256" key="7">
    <source>
        <dbReference type="ARBA" id="ARBA00023136"/>
    </source>
</evidence>
<feature type="transmembrane region" description="Helical" evidence="8">
    <location>
        <begin position="82"/>
        <end position="103"/>
    </location>
</feature>